<dbReference type="Proteomes" id="UP001151760">
    <property type="component" value="Unassembled WGS sequence"/>
</dbReference>
<proteinExistence type="predicted"/>
<feature type="compositionally biased region" description="Polar residues" evidence="1">
    <location>
        <begin position="104"/>
        <end position="115"/>
    </location>
</feature>
<feature type="region of interest" description="Disordered" evidence="1">
    <location>
        <begin position="158"/>
        <end position="208"/>
    </location>
</feature>
<feature type="compositionally biased region" description="Polar residues" evidence="1">
    <location>
        <begin position="77"/>
        <end position="96"/>
    </location>
</feature>
<organism evidence="2 3">
    <name type="scientific">Tanacetum coccineum</name>
    <dbReference type="NCBI Taxonomy" id="301880"/>
    <lineage>
        <taxon>Eukaryota</taxon>
        <taxon>Viridiplantae</taxon>
        <taxon>Streptophyta</taxon>
        <taxon>Embryophyta</taxon>
        <taxon>Tracheophyta</taxon>
        <taxon>Spermatophyta</taxon>
        <taxon>Magnoliopsida</taxon>
        <taxon>eudicotyledons</taxon>
        <taxon>Gunneridae</taxon>
        <taxon>Pentapetalae</taxon>
        <taxon>asterids</taxon>
        <taxon>campanulids</taxon>
        <taxon>Asterales</taxon>
        <taxon>Asteraceae</taxon>
        <taxon>Asteroideae</taxon>
        <taxon>Anthemideae</taxon>
        <taxon>Anthemidinae</taxon>
        <taxon>Tanacetum</taxon>
    </lineage>
</organism>
<evidence type="ECO:0000256" key="1">
    <source>
        <dbReference type="SAM" id="MobiDB-lite"/>
    </source>
</evidence>
<protein>
    <submittedName>
        <fullName evidence="2">Uncharacterized protein</fullName>
    </submittedName>
</protein>
<feature type="compositionally biased region" description="Acidic residues" evidence="1">
    <location>
        <begin position="182"/>
        <end position="191"/>
    </location>
</feature>
<reference evidence="2" key="1">
    <citation type="journal article" date="2022" name="Int. J. Mol. Sci.">
        <title>Draft Genome of Tanacetum Coccineum: Genomic Comparison of Closely Related Tanacetum-Family Plants.</title>
        <authorList>
            <person name="Yamashiro T."/>
            <person name="Shiraishi A."/>
            <person name="Nakayama K."/>
            <person name="Satake H."/>
        </authorList>
    </citation>
    <scope>NUCLEOTIDE SEQUENCE</scope>
</reference>
<feature type="region of interest" description="Disordered" evidence="1">
    <location>
        <begin position="69"/>
        <end position="115"/>
    </location>
</feature>
<feature type="compositionally biased region" description="Low complexity" evidence="1">
    <location>
        <begin position="158"/>
        <end position="167"/>
    </location>
</feature>
<sequence length="304" mass="33299">MECCDAVTKWVVTASCRVGDAVSRLCEHKSSRVLVQAYLVDTDTESDPEEAPSEIEECQPLVPRAPLTDEEFEASEPSYTRITTSRSLASSDSTAPLSPDHPLTQDSPTPTTTRVSFHRRTARMAVHTQPTLSPGMPTCIAEAAALSPSSLCKRYRSSYETSSSSSPPTLPIRKRYRGTLELVEDTEDESSDSGTKREEEKGAAPEGQQLAVSVVDTAVDEPLGLGSRALRRRKLVVGEGEMPNTFKVGQSFRSVQKHKGAERMSTFRQPILVTWIDLEDGRVYTDILTYVPPTAPVQTLPSPK</sequence>
<feature type="compositionally biased region" description="Basic and acidic residues" evidence="1">
    <location>
        <begin position="194"/>
        <end position="203"/>
    </location>
</feature>
<dbReference type="EMBL" id="BQNB010009391">
    <property type="protein sequence ID" value="GJS62879.1"/>
    <property type="molecule type" value="Genomic_DNA"/>
</dbReference>
<reference evidence="2" key="2">
    <citation type="submission" date="2022-01" db="EMBL/GenBank/DDBJ databases">
        <authorList>
            <person name="Yamashiro T."/>
            <person name="Shiraishi A."/>
            <person name="Satake H."/>
            <person name="Nakayama K."/>
        </authorList>
    </citation>
    <scope>NUCLEOTIDE SEQUENCE</scope>
</reference>
<evidence type="ECO:0000313" key="2">
    <source>
        <dbReference type="EMBL" id="GJS62879.1"/>
    </source>
</evidence>
<gene>
    <name evidence="2" type="ORF">Tco_0677443</name>
</gene>
<comment type="caution">
    <text evidence="2">The sequence shown here is derived from an EMBL/GenBank/DDBJ whole genome shotgun (WGS) entry which is preliminary data.</text>
</comment>
<accession>A0ABQ4XCD8</accession>
<name>A0ABQ4XCD8_9ASTR</name>
<keyword evidence="3" id="KW-1185">Reference proteome</keyword>
<evidence type="ECO:0000313" key="3">
    <source>
        <dbReference type="Proteomes" id="UP001151760"/>
    </source>
</evidence>